<proteinExistence type="predicted"/>
<reference evidence="2 3" key="1">
    <citation type="submission" date="2018-05" db="EMBL/GenBank/DDBJ databases">
        <title>Abyssibacter profundi OUC007T gen. nov., sp. nov, a marine bacterium isolated from seawater of the Mariana Trench.</title>
        <authorList>
            <person name="Zhou S."/>
        </authorList>
    </citation>
    <scope>NUCLEOTIDE SEQUENCE [LARGE SCALE GENOMIC DNA]</scope>
    <source>
        <strain evidence="2 3">OUC007</strain>
    </source>
</reference>
<organism evidence="2 3">
    <name type="scientific">Abyssibacter profundi</name>
    <dbReference type="NCBI Taxonomy" id="2182787"/>
    <lineage>
        <taxon>Bacteria</taxon>
        <taxon>Pseudomonadati</taxon>
        <taxon>Pseudomonadota</taxon>
        <taxon>Gammaproteobacteria</taxon>
        <taxon>Chromatiales</taxon>
        <taxon>Oceanococcaceae</taxon>
        <taxon>Abyssibacter</taxon>
    </lineage>
</organism>
<dbReference type="Proteomes" id="UP000251800">
    <property type="component" value="Unassembled WGS sequence"/>
</dbReference>
<evidence type="ECO:0008006" key="4">
    <source>
        <dbReference type="Google" id="ProtNLM"/>
    </source>
</evidence>
<keyword evidence="1" id="KW-0812">Transmembrane</keyword>
<dbReference type="OrthoDB" id="5149787at2"/>
<feature type="transmembrane region" description="Helical" evidence="1">
    <location>
        <begin position="27"/>
        <end position="47"/>
    </location>
</feature>
<dbReference type="EMBL" id="QEQK01000001">
    <property type="protein sequence ID" value="PWN57768.1"/>
    <property type="molecule type" value="Genomic_DNA"/>
</dbReference>
<keyword evidence="1" id="KW-0472">Membrane</keyword>
<evidence type="ECO:0000313" key="3">
    <source>
        <dbReference type="Proteomes" id="UP000251800"/>
    </source>
</evidence>
<dbReference type="RefSeq" id="WP_109718624.1">
    <property type="nucleotide sequence ID" value="NZ_QEQK01000001.1"/>
</dbReference>
<keyword evidence="1" id="KW-1133">Transmembrane helix</keyword>
<feature type="transmembrane region" description="Helical" evidence="1">
    <location>
        <begin position="178"/>
        <end position="201"/>
    </location>
</feature>
<name>A0A363UQM9_9GAMM</name>
<accession>A0A363UQM9</accession>
<protein>
    <recommendedName>
        <fullName evidence="4">MotA/TolQ/ExbB proton channel domain-containing protein</fullName>
    </recommendedName>
</protein>
<dbReference type="AlphaFoldDB" id="A0A363UQM9"/>
<sequence length="643" mass="70896">MQEQHFSLTSFVPDVSLLFSSGDPKQLTAITFVVIAGLLLYFLIKLLREFHIAKRRTAHVAALVEGVDKAQLPTVYRELRARARERSETVGDLWNEFHESLVYSERDDRVYNTLDAGHFFNPYSLARGLTDNRQLAAVPGFLTAIGVIGTFAGLQMGLSGLDLSSGDVQVLIDGIKGMIQGASVAFISSLWGVLASVLFNAMEKSAERQVRSRIADLQNRLDYLFPRITAEHSLREIQEQSAQSTEALQGLAERIGDKMQEALVQSSQAIRSGLEESLERILAPALAKLAENAEDNSRAMLERLTDTFLDRVGSQADAQRDALAGASNSINQAIESLADNLKTSGQAQQEREERMSGKMDELLGRVVGEFERQVGSMGTVEADRARRMQEQLKASEEARQQHEARMSSEVTGLLQNVVSTFGQQAEAIGAADAQRTQKLTEQLEALGGVSERLADLKTSFGELVDAHRATIDANRKNTVAMAETTRQFDAFAKNIDQATTKLASGVDGALESAGQVSNAAQQTVLQAQQLLEQGGQLSSRLNEVITEVREISKYSNGGLETVEQYLRQSQEHLKEHVAELKESVQSLLDEYADRVKSQTVERLSTWNEQTEQFTRSMVDSVKLIQDVIDEMEAKGRPAANAYR</sequence>
<evidence type="ECO:0000256" key="1">
    <source>
        <dbReference type="SAM" id="Phobius"/>
    </source>
</evidence>
<evidence type="ECO:0000313" key="2">
    <source>
        <dbReference type="EMBL" id="PWN57768.1"/>
    </source>
</evidence>
<keyword evidence="3" id="KW-1185">Reference proteome</keyword>
<comment type="caution">
    <text evidence="2">The sequence shown here is derived from an EMBL/GenBank/DDBJ whole genome shotgun (WGS) entry which is preliminary data.</text>
</comment>
<gene>
    <name evidence="2" type="ORF">DEH80_01115</name>
</gene>
<dbReference type="NCBIfam" id="NF033915">
    <property type="entry name" value="antiphage_ZorA_2"/>
    <property type="match status" value="1"/>
</dbReference>
<feature type="transmembrane region" description="Helical" evidence="1">
    <location>
        <begin position="135"/>
        <end position="158"/>
    </location>
</feature>